<proteinExistence type="inferred from homology"/>
<sequence>MGALLAIAVVVILMILGVPVVFSFAAMALTLSVIYDVDISSLMTTGFWSVNSIILVALPLFIMTGYIMQVGGIAKRLVAFVEALVGGSRSGMGASMVVACGIFGAISGTASAAVASIGKIMTDPMEKYGYDRPYTASLLGASSLLGLLIPPSITMILYAVVTRQSVAACFLATVGPGLLLIVVLIIYNSIRMRRVGGLEAPRLPLNERVREIGTTGWYAIPALMMPIIILGGIYSGTFTPTEAAAIAVVYSIPVGFFVYKELDIQKLFRCIVEAAATTGVILVILIFSFIASRIFTLERVPQEMTELLFLLFKNKIAILIAVNIFLILLGMIMDDISVIAITSPLLLPVMVQIGVDPIQFAAIIGVSVVIGCNTPPMAPILFMTCRVTNVGMSQVIKPALSLVVFTALPVQLAVTFWPPLSLYLPTVLGYM</sequence>
<dbReference type="NCBIfam" id="TIGR00786">
    <property type="entry name" value="dctM"/>
    <property type="match status" value="1"/>
</dbReference>
<comment type="similarity">
    <text evidence="7">Belongs to the TRAP transporter large permease family.</text>
</comment>
<evidence type="ECO:0000256" key="2">
    <source>
        <dbReference type="ARBA" id="ARBA00022475"/>
    </source>
</evidence>
<dbReference type="GO" id="GO:0022857">
    <property type="term" value="F:transmembrane transporter activity"/>
    <property type="evidence" value="ECO:0007669"/>
    <property type="project" value="UniProtKB-UniRule"/>
</dbReference>
<feature type="transmembrane region" description="Helical" evidence="7">
    <location>
        <begin position="271"/>
        <end position="295"/>
    </location>
</feature>
<feature type="transmembrane region" description="Helical" evidence="7">
    <location>
        <begin position="6"/>
        <end position="35"/>
    </location>
</feature>
<name>A0A521EFU2_9RHOB</name>
<feature type="transmembrane region" description="Helical" evidence="7">
    <location>
        <begin position="138"/>
        <end position="159"/>
    </location>
</feature>
<evidence type="ECO:0000256" key="5">
    <source>
        <dbReference type="ARBA" id="ARBA00022989"/>
    </source>
</evidence>
<evidence type="ECO:0000256" key="7">
    <source>
        <dbReference type="RuleBase" id="RU369079"/>
    </source>
</evidence>
<feature type="domain" description="TRAP C4-dicarboxylate transport system permease DctM subunit" evidence="8">
    <location>
        <begin position="8"/>
        <end position="418"/>
    </location>
</feature>
<feature type="transmembrane region" description="Helical" evidence="7">
    <location>
        <begin position="395"/>
        <end position="417"/>
    </location>
</feature>
<gene>
    <name evidence="9" type="ORF">SAMN06265380_11126</name>
</gene>
<keyword evidence="4 7" id="KW-0812">Transmembrane</keyword>
<dbReference type="EMBL" id="FXTE01000011">
    <property type="protein sequence ID" value="SMO82793.1"/>
    <property type="molecule type" value="Genomic_DNA"/>
</dbReference>
<organism evidence="9 10">
    <name type="scientific">Ruegeria faecimaris</name>
    <dbReference type="NCBI Taxonomy" id="686389"/>
    <lineage>
        <taxon>Bacteria</taxon>
        <taxon>Pseudomonadati</taxon>
        <taxon>Pseudomonadota</taxon>
        <taxon>Alphaproteobacteria</taxon>
        <taxon>Rhodobacterales</taxon>
        <taxon>Roseobacteraceae</taxon>
        <taxon>Ruegeria</taxon>
    </lineage>
</organism>
<comment type="function">
    <text evidence="7">Part of the tripartite ATP-independent periplasmic (TRAP) transport system.</text>
</comment>
<dbReference type="PANTHER" id="PTHR33362">
    <property type="entry name" value="SIALIC ACID TRAP TRANSPORTER PERMEASE PROTEIN SIAT-RELATED"/>
    <property type="match status" value="1"/>
</dbReference>
<keyword evidence="2" id="KW-1003">Cell membrane</keyword>
<dbReference type="Proteomes" id="UP000319555">
    <property type="component" value="Unassembled WGS sequence"/>
</dbReference>
<feature type="transmembrane region" description="Helical" evidence="7">
    <location>
        <begin position="336"/>
        <end position="355"/>
    </location>
</feature>
<evidence type="ECO:0000256" key="6">
    <source>
        <dbReference type="ARBA" id="ARBA00023136"/>
    </source>
</evidence>
<dbReference type="AlphaFoldDB" id="A0A521EFU2"/>
<feature type="transmembrane region" description="Helical" evidence="7">
    <location>
        <begin position="165"/>
        <end position="187"/>
    </location>
</feature>
<dbReference type="PIRSF" id="PIRSF006066">
    <property type="entry name" value="HI0050"/>
    <property type="match status" value="1"/>
</dbReference>
<feature type="transmembrane region" description="Helical" evidence="7">
    <location>
        <begin position="47"/>
        <end position="74"/>
    </location>
</feature>
<evidence type="ECO:0000313" key="10">
    <source>
        <dbReference type="Proteomes" id="UP000319555"/>
    </source>
</evidence>
<evidence type="ECO:0000256" key="4">
    <source>
        <dbReference type="ARBA" id="ARBA00022692"/>
    </source>
</evidence>
<evidence type="ECO:0000259" key="8">
    <source>
        <dbReference type="Pfam" id="PF06808"/>
    </source>
</evidence>
<comment type="subunit">
    <text evidence="7">The complex comprises the extracytoplasmic solute receptor protein and the two transmembrane proteins.</text>
</comment>
<reference evidence="9 10" key="1">
    <citation type="submission" date="2017-05" db="EMBL/GenBank/DDBJ databases">
        <authorList>
            <person name="Varghese N."/>
            <person name="Submissions S."/>
        </authorList>
    </citation>
    <scope>NUCLEOTIDE SEQUENCE [LARGE SCALE GENOMIC DNA]</scope>
    <source>
        <strain evidence="9 10">DSM 28009</strain>
    </source>
</reference>
<evidence type="ECO:0000256" key="3">
    <source>
        <dbReference type="ARBA" id="ARBA00022519"/>
    </source>
</evidence>
<dbReference type="InterPro" id="IPR010656">
    <property type="entry name" value="DctM"/>
</dbReference>
<keyword evidence="3 7" id="KW-0997">Cell inner membrane</keyword>
<dbReference type="PANTHER" id="PTHR33362:SF2">
    <property type="entry name" value="TRAP TRANSPORTER LARGE PERMEASE PROTEIN"/>
    <property type="match status" value="1"/>
</dbReference>
<keyword evidence="7" id="KW-0813">Transport</keyword>
<dbReference type="GO" id="GO:0005886">
    <property type="term" value="C:plasma membrane"/>
    <property type="evidence" value="ECO:0007669"/>
    <property type="project" value="UniProtKB-SubCell"/>
</dbReference>
<keyword evidence="5 7" id="KW-1133">Transmembrane helix</keyword>
<dbReference type="Pfam" id="PF06808">
    <property type="entry name" value="DctM"/>
    <property type="match status" value="1"/>
</dbReference>
<feature type="transmembrane region" description="Helical" evidence="7">
    <location>
        <begin position="94"/>
        <end position="117"/>
    </location>
</feature>
<dbReference type="OrthoDB" id="9790209at2"/>
<evidence type="ECO:0000256" key="1">
    <source>
        <dbReference type="ARBA" id="ARBA00004429"/>
    </source>
</evidence>
<feature type="transmembrane region" description="Helical" evidence="7">
    <location>
        <begin position="361"/>
        <end position="383"/>
    </location>
</feature>
<dbReference type="InterPro" id="IPR004681">
    <property type="entry name" value="TRAP_DctM"/>
</dbReference>
<comment type="subcellular location">
    <subcellularLocation>
        <location evidence="1 7">Cell inner membrane</location>
        <topology evidence="1 7">Multi-pass membrane protein</topology>
    </subcellularLocation>
</comment>
<feature type="transmembrane region" description="Helical" evidence="7">
    <location>
        <begin position="307"/>
        <end position="329"/>
    </location>
</feature>
<dbReference type="RefSeq" id="WP_142638746.1">
    <property type="nucleotide sequence ID" value="NZ_FXTE01000011.1"/>
</dbReference>
<accession>A0A521EFU2</accession>
<keyword evidence="10" id="KW-1185">Reference proteome</keyword>
<feature type="transmembrane region" description="Helical" evidence="7">
    <location>
        <begin position="243"/>
        <end position="259"/>
    </location>
</feature>
<protein>
    <recommendedName>
        <fullName evidence="7">TRAP transporter large permease protein</fullName>
    </recommendedName>
</protein>
<feature type="transmembrane region" description="Helical" evidence="7">
    <location>
        <begin position="217"/>
        <end position="237"/>
    </location>
</feature>
<evidence type="ECO:0000313" key="9">
    <source>
        <dbReference type="EMBL" id="SMO82793.1"/>
    </source>
</evidence>
<keyword evidence="6 7" id="KW-0472">Membrane</keyword>